<evidence type="ECO:0000313" key="2">
    <source>
        <dbReference type="EMBL" id="OEO31310.1"/>
    </source>
</evidence>
<organism evidence="2 3">
    <name type="scientific">Devosia insulae DS-56</name>
    <dbReference type="NCBI Taxonomy" id="1116389"/>
    <lineage>
        <taxon>Bacteria</taxon>
        <taxon>Pseudomonadati</taxon>
        <taxon>Pseudomonadota</taxon>
        <taxon>Alphaproteobacteria</taxon>
        <taxon>Hyphomicrobiales</taxon>
        <taxon>Devosiaceae</taxon>
        <taxon>Devosia</taxon>
    </lineage>
</organism>
<sequence>MLFRSAEVVSVLMLVVALIIAKHLPIAAGLPLSQITGIVCFMFAIYLSLRIYNAELKKIRAEE</sequence>
<keyword evidence="3" id="KW-1185">Reference proteome</keyword>
<dbReference type="EMBL" id="LAJE02000161">
    <property type="protein sequence ID" value="OEO31310.1"/>
    <property type="molecule type" value="Genomic_DNA"/>
</dbReference>
<protein>
    <recommendedName>
        <fullName evidence="4">C4-dicarboxylate ABC transporter</fullName>
    </recommendedName>
</protein>
<gene>
    <name evidence="2" type="ORF">VW23_016625</name>
</gene>
<name>A0A1E5XRU4_9HYPH</name>
<evidence type="ECO:0000313" key="3">
    <source>
        <dbReference type="Proteomes" id="UP000095463"/>
    </source>
</evidence>
<keyword evidence="1" id="KW-0472">Membrane</keyword>
<feature type="transmembrane region" description="Helical" evidence="1">
    <location>
        <begin position="31"/>
        <end position="49"/>
    </location>
</feature>
<evidence type="ECO:0000256" key="1">
    <source>
        <dbReference type="SAM" id="Phobius"/>
    </source>
</evidence>
<dbReference type="AlphaFoldDB" id="A0A1E5XRU4"/>
<reference evidence="2 3" key="1">
    <citation type="journal article" date="2015" name="Genome Announc.">
        <title>Genome Assemblies of Three Soil-Associated Devosia species: D. insulae, D. limi, and D. soli.</title>
        <authorList>
            <person name="Hassan Y.I."/>
            <person name="Lepp D."/>
            <person name="Zhou T."/>
        </authorList>
    </citation>
    <scope>NUCLEOTIDE SEQUENCE [LARGE SCALE GENOMIC DNA]</scope>
    <source>
        <strain evidence="2 3">DS-56</strain>
    </source>
</reference>
<keyword evidence="1" id="KW-0812">Transmembrane</keyword>
<accession>A0A1E5XRU4</accession>
<keyword evidence="1" id="KW-1133">Transmembrane helix</keyword>
<proteinExistence type="predicted"/>
<evidence type="ECO:0008006" key="4">
    <source>
        <dbReference type="Google" id="ProtNLM"/>
    </source>
</evidence>
<comment type="caution">
    <text evidence="2">The sequence shown here is derived from an EMBL/GenBank/DDBJ whole genome shotgun (WGS) entry which is preliminary data.</text>
</comment>
<dbReference type="Proteomes" id="UP000095463">
    <property type="component" value="Unassembled WGS sequence"/>
</dbReference>